<dbReference type="RefSeq" id="WP_267031103.1">
    <property type="nucleotide sequence ID" value="NZ_JAIFZO010000002.1"/>
</dbReference>
<protein>
    <recommendedName>
        <fullName evidence="4">MaoC-like domain-containing protein</fullName>
    </recommendedName>
</protein>
<sequence>MTAPRVGDVFVVKRRIHPRMISAFGELTADLAAHHLTQHPGRPVAHGAYLLSTLAMLGGTSALGHRITVELLAPAYADDVVETRIEITAAQAGGRLGVLLEADFTIRDQHGGLIGRGTIGCSIPPEPPAPAKAGTSQADE</sequence>
<name>A0ABT3VK08_9ACTN</name>
<feature type="region of interest" description="Disordered" evidence="1">
    <location>
        <begin position="120"/>
        <end position="140"/>
    </location>
</feature>
<comment type="caution">
    <text evidence="2">The sequence shown here is derived from an EMBL/GenBank/DDBJ whole genome shotgun (WGS) entry which is preliminary data.</text>
</comment>
<gene>
    <name evidence="2" type="ORF">K3769_39965</name>
</gene>
<reference evidence="2" key="1">
    <citation type="journal article" date="2022" name="bioRxiv">
        <title>Discovery and biosynthetic assessment of Streptomyces ortus sp nov. isolated from a deep-sea sponge.</title>
        <authorList>
            <person name="Williams S.E."/>
        </authorList>
    </citation>
    <scope>NUCLEOTIDE SEQUENCE</scope>
    <source>
        <strain evidence="2">A15ISP2-DRY2</strain>
    </source>
</reference>
<proteinExistence type="predicted"/>
<evidence type="ECO:0000313" key="2">
    <source>
        <dbReference type="EMBL" id="MCX4238846.1"/>
    </source>
</evidence>
<evidence type="ECO:0008006" key="4">
    <source>
        <dbReference type="Google" id="ProtNLM"/>
    </source>
</evidence>
<organism evidence="2 3">
    <name type="scientific">Streptomyces ortus</name>
    <dbReference type="NCBI Taxonomy" id="2867268"/>
    <lineage>
        <taxon>Bacteria</taxon>
        <taxon>Bacillati</taxon>
        <taxon>Actinomycetota</taxon>
        <taxon>Actinomycetes</taxon>
        <taxon>Kitasatosporales</taxon>
        <taxon>Streptomycetaceae</taxon>
        <taxon>Streptomyces</taxon>
    </lineage>
</organism>
<dbReference type="InterPro" id="IPR029069">
    <property type="entry name" value="HotDog_dom_sf"/>
</dbReference>
<dbReference type="SUPFAM" id="SSF54637">
    <property type="entry name" value="Thioesterase/thiol ester dehydrase-isomerase"/>
    <property type="match status" value="1"/>
</dbReference>
<evidence type="ECO:0000256" key="1">
    <source>
        <dbReference type="SAM" id="MobiDB-lite"/>
    </source>
</evidence>
<dbReference type="EMBL" id="JAIFZO010000002">
    <property type="protein sequence ID" value="MCX4238846.1"/>
    <property type="molecule type" value="Genomic_DNA"/>
</dbReference>
<accession>A0ABT3VK08</accession>
<dbReference type="Proteomes" id="UP001165590">
    <property type="component" value="Unassembled WGS sequence"/>
</dbReference>
<evidence type="ECO:0000313" key="3">
    <source>
        <dbReference type="Proteomes" id="UP001165590"/>
    </source>
</evidence>
<dbReference type="Gene3D" id="3.10.129.10">
    <property type="entry name" value="Hotdog Thioesterase"/>
    <property type="match status" value="1"/>
</dbReference>
<keyword evidence="3" id="KW-1185">Reference proteome</keyword>